<evidence type="ECO:0000313" key="9">
    <source>
        <dbReference type="Proteomes" id="UP000226079"/>
    </source>
</evidence>
<comment type="caution">
    <text evidence="8">The sequence shown here is derived from an EMBL/GenBank/DDBJ whole genome shotgun (WGS) entry which is preliminary data.</text>
</comment>
<proteinExistence type="predicted"/>
<keyword evidence="3 6" id="KW-0812">Transmembrane</keyword>
<gene>
    <name evidence="8" type="ORF">ATK74_0328</name>
</gene>
<evidence type="ECO:0000256" key="5">
    <source>
        <dbReference type="ARBA" id="ARBA00023136"/>
    </source>
</evidence>
<comment type="subcellular location">
    <subcellularLocation>
        <location evidence="1">Cell membrane</location>
        <topology evidence="1">Single-pass membrane protein</topology>
    </subcellularLocation>
</comment>
<keyword evidence="9" id="KW-1185">Reference proteome</keyword>
<dbReference type="PANTHER" id="PTHR33885:SF3">
    <property type="entry name" value="PHAGE SHOCK PROTEIN C"/>
    <property type="match status" value="1"/>
</dbReference>
<evidence type="ECO:0000256" key="3">
    <source>
        <dbReference type="ARBA" id="ARBA00022692"/>
    </source>
</evidence>
<sequence>MKQQLTRSAADKMIAGVCGGVARSFGIDSTLVRVVWALTSVFFFFPIAVYLVLWLVLPIDGGSTGLDEVKRAFSSNGSNQPPSDLR</sequence>
<dbReference type="Pfam" id="PF04024">
    <property type="entry name" value="PspC"/>
    <property type="match status" value="1"/>
</dbReference>
<evidence type="ECO:0000256" key="6">
    <source>
        <dbReference type="SAM" id="Phobius"/>
    </source>
</evidence>
<evidence type="ECO:0000256" key="2">
    <source>
        <dbReference type="ARBA" id="ARBA00022475"/>
    </source>
</evidence>
<evidence type="ECO:0000259" key="7">
    <source>
        <dbReference type="Pfam" id="PF04024"/>
    </source>
</evidence>
<dbReference type="EMBL" id="PDJC01000001">
    <property type="protein sequence ID" value="PFG15808.1"/>
    <property type="molecule type" value="Genomic_DNA"/>
</dbReference>
<dbReference type="AlphaFoldDB" id="A0A2A9CNA0"/>
<dbReference type="InterPro" id="IPR007168">
    <property type="entry name" value="Phageshock_PspC_N"/>
</dbReference>
<accession>A0A2A9CNA0</accession>
<reference evidence="8 9" key="1">
    <citation type="submission" date="2017-10" db="EMBL/GenBank/DDBJ databases">
        <title>Sequencing the genomes of 1000 actinobacteria strains.</title>
        <authorList>
            <person name="Klenk H.-P."/>
        </authorList>
    </citation>
    <scope>NUCLEOTIDE SEQUENCE [LARGE SCALE GENOMIC DNA]</scope>
    <source>
        <strain evidence="8 9">DSM 15597</strain>
    </source>
</reference>
<feature type="transmembrane region" description="Helical" evidence="6">
    <location>
        <begin position="34"/>
        <end position="57"/>
    </location>
</feature>
<dbReference type="PANTHER" id="PTHR33885">
    <property type="entry name" value="PHAGE SHOCK PROTEIN C"/>
    <property type="match status" value="1"/>
</dbReference>
<name>A0A2A9CNA0_9ACTN</name>
<organism evidence="8 9">
    <name type="scientific">Propionicimonas paludicola</name>
    <dbReference type="NCBI Taxonomy" id="185243"/>
    <lineage>
        <taxon>Bacteria</taxon>
        <taxon>Bacillati</taxon>
        <taxon>Actinomycetota</taxon>
        <taxon>Actinomycetes</taxon>
        <taxon>Propionibacteriales</taxon>
        <taxon>Nocardioidaceae</taxon>
        <taxon>Propionicimonas</taxon>
    </lineage>
</organism>
<keyword evidence="4 6" id="KW-1133">Transmembrane helix</keyword>
<evidence type="ECO:0000313" key="8">
    <source>
        <dbReference type="EMBL" id="PFG15808.1"/>
    </source>
</evidence>
<evidence type="ECO:0000256" key="1">
    <source>
        <dbReference type="ARBA" id="ARBA00004162"/>
    </source>
</evidence>
<protein>
    <submittedName>
        <fullName evidence="8">Phage shock protein C (PspC) family protein</fullName>
    </submittedName>
</protein>
<dbReference type="GO" id="GO:0005886">
    <property type="term" value="C:plasma membrane"/>
    <property type="evidence" value="ECO:0007669"/>
    <property type="project" value="UniProtKB-SubCell"/>
</dbReference>
<evidence type="ECO:0000256" key="4">
    <source>
        <dbReference type="ARBA" id="ARBA00022989"/>
    </source>
</evidence>
<dbReference type="RefSeq" id="WP_211283249.1">
    <property type="nucleotide sequence ID" value="NZ_PDJC01000001.1"/>
</dbReference>
<dbReference type="Proteomes" id="UP000226079">
    <property type="component" value="Unassembled WGS sequence"/>
</dbReference>
<dbReference type="InterPro" id="IPR052027">
    <property type="entry name" value="PspC"/>
</dbReference>
<feature type="domain" description="Phage shock protein PspC N-terminal" evidence="7">
    <location>
        <begin position="4"/>
        <end position="58"/>
    </location>
</feature>
<keyword evidence="5 6" id="KW-0472">Membrane</keyword>
<keyword evidence="2" id="KW-1003">Cell membrane</keyword>